<dbReference type="OrthoDB" id="1493813at2"/>
<dbReference type="Pfam" id="PF03992">
    <property type="entry name" value="ABM"/>
    <property type="match status" value="1"/>
</dbReference>
<proteinExistence type="predicted"/>
<reference evidence="2 3" key="1">
    <citation type="submission" date="2018-11" db="EMBL/GenBank/DDBJ databases">
        <title>Sequencing the genomes of 1000 actinobacteria strains.</title>
        <authorList>
            <person name="Klenk H.-P."/>
        </authorList>
    </citation>
    <scope>NUCLEOTIDE SEQUENCE [LARGE SCALE GENOMIC DNA]</scope>
    <source>
        <strain evidence="2 3">DSM 13521</strain>
    </source>
</reference>
<evidence type="ECO:0000259" key="1">
    <source>
        <dbReference type="PROSITE" id="PS51725"/>
    </source>
</evidence>
<dbReference type="InterPro" id="IPR007138">
    <property type="entry name" value="ABM_dom"/>
</dbReference>
<dbReference type="GO" id="GO:0004497">
    <property type="term" value="F:monooxygenase activity"/>
    <property type="evidence" value="ECO:0007669"/>
    <property type="project" value="UniProtKB-KW"/>
</dbReference>
<dbReference type="EMBL" id="RKHQ01000002">
    <property type="protein sequence ID" value="ROR93318.1"/>
    <property type="molecule type" value="Genomic_DNA"/>
</dbReference>
<sequence>MSSHVTSGPVTFLNVIDVDPSRQREVIELLAEGVERVMTGRPGFLSATILASADGGRVVNVARWRTAEDVRATQADPAAAAYARRTAAIGSASPGLYLPVGEFTATLRP</sequence>
<dbReference type="InterPro" id="IPR011008">
    <property type="entry name" value="Dimeric_a/b-barrel"/>
</dbReference>
<dbReference type="RefSeq" id="WP_123740296.1">
    <property type="nucleotide sequence ID" value="NZ_RKHQ01000002.1"/>
</dbReference>
<evidence type="ECO:0000313" key="2">
    <source>
        <dbReference type="EMBL" id="ROR93318.1"/>
    </source>
</evidence>
<organism evidence="2 3">
    <name type="scientific">Salana multivorans</name>
    <dbReference type="NCBI Taxonomy" id="120377"/>
    <lineage>
        <taxon>Bacteria</taxon>
        <taxon>Bacillati</taxon>
        <taxon>Actinomycetota</taxon>
        <taxon>Actinomycetes</taxon>
        <taxon>Micrococcales</taxon>
        <taxon>Beutenbergiaceae</taxon>
        <taxon>Salana</taxon>
    </lineage>
</organism>
<evidence type="ECO:0000313" key="3">
    <source>
        <dbReference type="Proteomes" id="UP000275356"/>
    </source>
</evidence>
<feature type="domain" description="ABM" evidence="1">
    <location>
        <begin position="10"/>
        <end position="103"/>
    </location>
</feature>
<dbReference type="PROSITE" id="PS51725">
    <property type="entry name" value="ABM"/>
    <property type="match status" value="1"/>
</dbReference>
<dbReference type="AlphaFoldDB" id="A0A3N2D0Y5"/>
<comment type="caution">
    <text evidence="2">The sequence shown here is derived from an EMBL/GenBank/DDBJ whole genome shotgun (WGS) entry which is preliminary data.</text>
</comment>
<accession>A0A3N2D0Y5</accession>
<dbReference type="Proteomes" id="UP000275356">
    <property type="component" value="Unassembled WGS sequence"/>
</dbReference>
<keyword evidence="2" id="KW-0560">Oxidoreductase</keyword>
<dbReference type="Gene3D" id="3.30.70.100">
    <property type="match status" value="1"/>
</dbReference>
<protein>
    <submittedName>
        <fullName evidence="2">Antibiotic biosynthesis monooxygenase</fullName>
    </submittedName>
</protein>
<keyword evidence="2" id="KW-0503">Monooxygenase</keyword>
<name>A0A3N2D0Y5_9MICO</name>
<gene>
    <name evidence="2" type="ORF">EDD28_2730</name>
</gene>
<dbReference type="SUPFAM" id="SSF54909">
    <property type="entry name" value="Dimeric alpha+beta barrel"/>
    <property type="match status" value="1"/>
</dbReference>
<keyword evidence="3" id="KW-1185">Reference proteome</keyword>